<evidence type="ECO:0000256" key="1">
    <source>
        <dbReference type="SAM" id="Phobius"/>
    </source>
</evidence>
<feature type="transmembrane region" description="Helical" evidence="1">
    <location>
        <begin position="20"/>
        <end position="41"/>
    </location>
</feature>
<proteinExistence type="predicted"/>
<keyword evidence="1" id="KW-0812">Transmembrane</keyword>
<organism evidence="2">
    <name type="scientific">Corynebacterium glutamicum (strain R)</name>
    <dbReference type="NCBI Taxonomy" id="340322"/>
    <lineage>
        <taxon>Bacteria</taxon>
        <taxon>Bacillati</taxon>
        <taxon>Actinomycetota</taxon>
        <taxon>Actinomycetes</taxon>
        <taxon>Mycobacteriales</taxon>
        <taxon>Corynebacteriaceae</taxon>
        <taxon>Corynebacterium</taxon>
    </lineage>
</organism>
<dbReference type="KEGG" id="cgt:cgR_1905"/>
<sequence length="57" mass="6539">MDDLMQVWDDVAPFVAGIGIVYIAGAVVSLVLVVTIFVFVFKAMRDMNKRFDEDWRK</sequence>
<keyword evidence="1" id="KW-1133">Transmembrane helix</keyword>
<keyword evidence="1" id="KW-0472">Membrane</keyword>
<dbReference type="Proteomes" id="UP000006698">
    <property type="component" value="Chromosome"/>
</dbReference>
<dbReference type="EMBL" id="AP009044">
    <property type="protein sequence ID" value="BAF54900.1"/>
    <property type="molecule type" value="Genomic_DNA"/>
</dbReference>
<gene>
    <name evidence="2" type="ordered locus">cgR_1905</name>
</gene>
<dbReference type="AlphaFoldDB" id="A0AB72VBM3"/>
<evidence type="ECO:0000313" key="2">
    <source>
        <dbReference type="EMBL" id="BAF54900.1"/>
    </source>
</evidence>
<reference evidence="2" key="1">
    <citation type="journal article" date="2007" name="Microbiology">
        <title>Comparative analysis of the Corynebacterium glutamicum group and complete genome sequence of strain R.</title>
        <authorList>
            <person name="Yukawa H."/>
            <person name="Omumasaba C.A."/>
            <person name="Nonaka H."/>
            <person name="Kos P."/>
            <person name="Okai N."/>
            <person name="Suzuki N."/>
            <person name="Suda M."/>
            <person name="Tsuge Y."/>
            <person name="Watanabe J."/>
            <person name="Ikeda Y."/>
            <person name="Vertes A.A."/>
            <person name="Inui M."/>
        </authorList>
    </citation>
    <scope>NUCLEOTIDE SEQUENCE</scope>
    <source>
        <strain evidence="2">R</strain>
    </source>
</reference>
<accession>A0AB72VBM3</accession>
<name>A0AB72VBM3_CORGB</name>
<protein>
    <submittedName>
        <fullName evidence="2">Uncharacterized protein</fullName>
    </submittedName>
</protein>